<dbReference type="EMBL" id="MCFG01000535">
    <property type="protein sequence ID" value="ORX64319.1"/>
    <property type="molecule type" value="Genomic_DNA"/>
</dbReference>
<dbReference type="InterPro" id="IPR006012">
    <property type="entry name" value="Syntaxin/epimorphin_CS"/>
</dbReference>
<dbReference type="SUPFAM" id="SSF47661">
    <property type="entry name" value="t-snare proteins"/>
    <property type="match status" value="1"/>
</dbReference>
<evidence type="ECO:0000256" key="1">
    <source>
        <dbReference type="ARBA" id="ARBA00009063"/>
    </source>
</evidence>
<dbReference type="Gene3D" id="1.20.5.110">
    <property type="match status" value="1"/>
</dbReference>
<dbReference type="GO" id="GO:0012505">
    <property type="term" value="C:endomembrane system"/>
    <property type="evidence" value="ECO:0007669"/>
    <property type="project" value="TreeGrafter"/>
</dbReference>
<dbReference type="PANTHER" id="PTHR19957:SF38">
    <property type="entry name" value="LD27581P"/>
    <property type="match status" value="1"/>
</dbReference>
<reference evidence="6 7" key="1">
    <citation type="submission" date="2016-08" db="EMBL/GenBank/DDBJ databases">
        <title>A Parts List for Fungal Cellulosomes Revealed by Comparative Genomics.</title>
        <authorList>
            <consortium name="DOE Joint Genome Institute"/>
            <person name="Haitjema C.H."/>
            <person name="Gilmore S.P."/>
            <person name="Henske J.K."/>
            <person name="Solomon K.V."/>
            <person name="De Groot R."/>
            <person name="Kuo A."/>
            <person name="Mondo S.J."/>
            <person name="Salamov A.A."/>
            <person name="Labutti K."/>
            <person name="Zhao Z."/>
            <person name="Chiniquy J."/>
            <person name="Barry K."/>
            <person name="Brewer H.M."/>
            <person name="Purvine S.O."/>
            <person name="Wright A.T."/>
            <person name="Boxma B."/>
            <person name="Van Alen T."/>
            <person name="Hackstein J.H."/>
            <person name="Baker S.E."/>
            <person name="Grigoriev I.V."/>
            <person name="O'Malley M.A."/>
        </authorList>
    </citation>
    <scope>NUCLEOTIDE SEQUENCE [LARGE SCALE GENOMIC DNA]</scope>
    <source>
        <strain evidence="6 7">S4</strain>
    </source>
</reference>
<dbReference type="GO" id="GO:0031201">
    <property type="term" value="C:SNARE complex"/>
    <property type="evidence" value="ECO:0007669"/>
    <property type="project" value="TreeGrafter"/>
</dbReference>
<evidence type="ECO:0000256" key="4">
    <source>
        <dbReference type="SAM" id="Phobius"/>
    </source>
</evidence>
<keyword evidence="4" id="KW-0812">Transmembrane</keyword>
<dbReference type="PROSITE" id="PS50192">
    <property type="entry name" value="T_SNARE"/>
    <property type="match status" value="1"/>
</dbReference>
<dbReference type="STRING" id="1754192.A0A1Y1VSQ9"/>
<dbReference type="Proteomes" id="UP000193944">
    <property type="component" value="Unassembled WGS sequence"/>
</dbReference>
<evidence type="ECO:0000256" key="3">
    <source>
        <dbReference type="SAM" id="Coils"/>
    </source>
</evidence>
<dbReference type="GO" id="GO:0048278">
    <property type="term" value="P:vesicle docking"/>
    <property type="evidence" value="ECO:0007669"/>
    <property type="project" value="TreeGrafter"/>
</dbReference>
<keyword evidence="3" id="KW-0175">Coiled coil</keyword>
<dbReference type="AlphaFoldDB" id="A0A1Y1VSQ9"/>
<evidence type="ECO:0000313" key="6">
    <source>
        <dbReference type="EMBL" id="ORX64319.1"/>
    </source>
</evidence>
<dbReference type="PANTHER" id="PTHR19957">
    <property type="entry name" value="SYNTAXIN"/>
    <property type="match status" value="1"/>
</dbReference>
<dbReference type="GO" id="GO:0006896">
    <property type="term" value="P:Golgi to vacuole transport"/>
    <property type="evidence" value="ECO:0007669"/>
    <property type="project" value="TreeGrafter"/>
</dbReference>
<dbReference type="GO" id="GO:0006906">
    <property type="term" value="P:vesicle fusion"/>
    <property type="evidence" value="ECO:0007669"/>
    <property type="project" value="TreeGrafter"/>
</dbReference>
<accession>A0A1Y1VSQ9</accession>
<dbReference type="InterPro" id="IPR045242">
    <property type="entry name" value="Syntaxin"/>
</dbReference>
<feature type="domain" description="T-SNARE coiled-coil homology" evidence="5">
    <location>
        <begin position="185"/>
        <end position="247"/>
    </location>
</feature>
<gene>
    <name evidence="6" type="ORF">BCR32DRAFT_251169</name>
</gene>
<reference evidence="6 7" key="2">
    <citation type="submission" date="2016-08" db="EMBL/GenBank/DDBJ databases">
        <title>Pervasive Adenine N6-methylation of Active Genes in Fungi.</title>
        <authorList>
            <consortium name="DOE Joint Genome Institute"/>
            <person name="Mondo S.J."/>
            <person name="Dannebaum R.O."/>
            <person name="Kuo R.C."/>
            <person name="Labutti K."/>
            <person name="Haridas S."/>
            <person name="Kuo A."/>
            <person name="Salamov A."/>
            <person name="Ahrendt S.R."/>
            <person name="Lipzen A."/>
            <person name="Sullivan W."/>
            <person name="Andreopoulos W.B."/>
            <person name="Clum A."/>
            <person name="Lindquist E."/>
            <person name="Daum C."/>
            <person name="Ramamoorthy G.K."/>
            <person name="Gryganskyi A."/>
            <person name="Culley D."/>
            <person name="Magnuson J.K."/>
            <person name="James T.Y."/>
            <person name="O'Malley M.A."/>
            <person name="Stajich J.E."/>
            <person name="Spatafora J.W."/>
            <person name="Visel A."/>
            <person name="Grigoriev I.V."/>
        </authorList>
    </citation>
    <scope>NUCLEOTIDE SEQUENCE [LARGE SCALE GENOMIC DNA]</scope>
    <source>
        <strain evidence="6 7">S4</strain>
    </source>
</reference>
<dbReference type="CDD" id="cd15840">
    <property type="entry name" value="SNARE_Qa"/>
    <property type="match status" value="1"/>
</dbReference>
<keyword evidence="7" id="KW-1185">Reference proteome</keyword>
<dbReference type="GO" id="GO:0005484">
    <property type="term" value="F:SNAP receptor activity"/>
    <property type="evidence" value="ECO:0007669"/>
    <property type="project" value="InterPro"/>
</dbReference>
<comment type="similarity">
    <text evidence="1 2">Belongs to the syntaxin family.</text>
</comment>
<dbReference type="InterPro" id="IPR006011">
    <property type="entry name" value="Syntaxin_N"/>
</dbReference>
<dbReference type="SMART" id="SM00503">
    <property type="entry name" value="SynN"/>
    <property type="match status" value="1"/>
</dbReference>
<dbReference type="Gene3D" id="1.20.58.70">
    <property type="match status" value="1"/>
</dbReference>
<feature type="transmembrane region" description="Helical" evidence="4">
    <location>
        <begin position="258"/>
        <end position="277"/>
    </location>
</feature>
<dbReference type="InterPro" id="IPR000727">
    <property type="entry name" value="T_SNARE_dom"/>
</dbReference>
<dbReference type="Pfam" id="PF14523">
    <property type="entry name" value="Syntaxin_2"/>
    <property type="match status" value="1"/>
</dbReference>
<dbReference type="OrthoDB" id="364348at2759"/>
<name>A0A1Y1VSQ9_9FUNG</name>
<dbReference type="InterPro" id="IPR010989">
    <property type="entry name" value="SNARE"/>
</dbReference>
<feature type="coiled-coil region" evidence="3">
    <location>
        <begin position="184"/>
        <end position="257"/>
    </location>
</feature>
<dbReference type="GO" id="GO:0000149">
    <property type="term" value="F:SNARE binding"/>
    <property type="evidence" value="ECO:0007669"/>
    <property type="project" value="TreeGrafter"/>
</dbReference>
<comment type="caution">
    <text evidence="6">The sequence shown here is derived from an EMBL/GenBank/DDBJ whole genome shotgun (WGS) entry which is preliminary data.</text>
</comment>
<keyword evidence="4" id="KW-1133">Transmembrane helix</keyword>
<dbReference type="PROSITE" id="PS00914">
    <property type="entry name" value="SYNTAXIN"/>
    <property type="match status" value="1"/>
</dbReference>
<keyword evidence="4" id="KW-0472">Membrane</keyword>
<sequence>MSFADLEKGFNITRGNNNVPPIHMTTQNSSEFIMINNRISGSIFKASNNITAIQRMIQNDSIKNPKIREQQLKLTDEVRQLTKDINADLKLLNSKNYSEYEEASTKQKDMIYKKLSRDFESVLKRFQEVSKLSAQKNLEIVNRAKYQQQQQSLAEEEEPNENQPLLSSENQLQIQIVENEMNFNESLITERENELRDIERSMNEINEIFRDLGTMVNDQQYLLDNIESNVIDISTNIDNANSELVTATRHQKKARQKMCYLILIAVLIGLILLIAVVS</sequence>
<protein>
    <submittedName>
        <fullName evidence="6">t-SNARE</fullName>
    </submittedName>
</protein>
<dbReference type="GO" id="GO:0006886">
    <property type="term" value="P:intracellular protein transport"/>
    <property type="evidence" value="ECO:0007669"/>
    <property type="project" value="InterPro"/>
</dbReference>
<evidence type="ECO:0000313" key="7">
    <source>
        <dbReference type="Proteomes" id="UP000193944"/>
    </source>
</evidence>
<dbReference type="FunFam" id="1.20.5.110:FF:000059">
    <property type="entry name" value="Related to syntaxin 12"/>
    <property type="match status" value="1"/>
</dbReference>
<evidence type="ECO:0000256" key="2">
    <source>
        <dbReference type="RuleBase" id="RU003858"/>
    </source>
</evidence>
<evidence type="ECO:0000259" key="5">
    <source>
        <dbReference type="PROSITE" id="PS50192"/>
    </source>
</evidence>
<proteinExistence type="inferred from homology"/>
<dbReference type="Pfam" id="PF05739">
    <property type="entry name" value="SNARE"/>
    <property type="match status" value="1"/>
</dbReference>
<dbReference type="SMART" id="SM00397">
    <property type="entry name" value="t_SNARE"/>
    <property type="match status" value="1"/>
</dbReference>
<organism evidence="6 7">
    <name type="scientific">Anaeromyces robustus</name>
    <dbReference type="NCBI Taxonomy" id="1754192"/>
    <lineage>
        <taxon>Eukaryota</taxon>
        <taxon>Fungi</taxon>
        <taxon>Fungi incertae sedis</taxon>
        <taxon>Chytridiomycota</taxon>
        <taxon>Chytridiomycota incertae sedis</taxon>
        <taxon>Neocallimastigomycetes</taxon>
        <taxon>Neocallimastigales</taxon>
        <taxon>Neocallimastigaceae</taxon>
        <taxon>Anaeromyces</taxon>
    </lineage>
</organism>